<accession>A0A1F6AXT1</accession>
<keyword evidence="1" id="KW-0812">Transmembrane</keyword>
<dbReference type="AlphaFoldDB" id="A0A1F6AXT1"/>
<organism evidence="2 3">
    <name type="scientific">Candidatus Gottesmanbacteria bacterium RIFCSPLOWO2_01_FULL_49_10</name>
    <dbReference type="NCBI Taxonomy" id="1798396"/>
    <lineage>
        <taxon>Bacteria</taxon>
        <taxon>Candidatus Gottesmaniibacteriota</taxon>
    </lineage>
</organism>
<feature type="transmembrane region" description="Helical" evidence="1">
    <location>
        <begin position="360"/>
        <end position="382"/>
    </location>
</feature>
<feature type="transmembrane region" description="Helical" evidence="1">
    <location>
        <begin position="165"/>
        <end position="182"/>
    </location>
</feature>
<evidence type="ECO:0008006" key="4">
    <source>
        <dbReference type="Google" id="ProtNLM"/>
    </source>
</evidence>
<evidence type="ECO:0000256" key="1">
    <source>
        <dbReference type="SAM" id="Phobius"/>
    </source>
</evidence>
<feature type="transmembrane region" description="Helical" evidence="1">
    <location>
        <begin position="333"/>
        <end position="354"/>
    </location>
</feature>
<proteinExistence type="predicted"/>
<feature type="transmembrane region" description="Helical" evidence="1">
    <location>
        <begin position="308"/>
        <end position="326"/>
    </location>
</feature>
<reference evidence="2 3" key="1">
    <citation type="journal article" date="2016" name="Nat. Commun.">
        <title>Thousands of microbial genomes shed light on interconnected biogeochemical processes in an aquifer system.</title>
        <authorList>
            <person name="Anantharaman K."/>
            <person name="Brown C.T."/>
            <person name="Hug L.A."/>
            <person name="Sharon I."/>
            <person name="Castelle C.J."/>
            <person name="Probst A.J."/>
            <person name="Thomas B.C."/>
            <person name="Singh A."/>
            <person name="Wilkins M.J."/>
            <person name="Karaoz U."/>
            <person name="Brodie E.L."/>
            <person name="Williams K.H."/>
            <person name="Hubbard S.S."/>
            <person name="Banfield J.F."/>
        </authorList>
    </citation>
    <scope>NUCLEOTIDE SEQUENCE [LARGE SCALE GENOMIC DNA]</scope>
</reference>
<keyword evidence="1" id="KW-1133">Transmembrane helix</keyword>
<protein>
    <recommendedName>
        <fullName evidence="4">Glycosyltransferase RgtA/B/C/D-like domain-containing protein</fullName>
    </recommendedName>
</protein>
<dbReference type="EMBL" id="MFJZ01000058">
    <property type="protein sequence ID" value="OGG29127.1"/>
    <property type="molecule type" value="Genomic_DNA"/>
</dbReference>
<evidence type="ECO:0000313" key="3">
    <source>
        <dbReference type="Proteomes" id="UP000176409"/>
    </source>
</evidence>
<dbReference type="STRING" id="1798396.A2973_00815"/>
<evidence type="ECO:0000313" key="2">
    <source>
        <dbReference type="EMBL" id="OGG29127.1"/>
    </source>
</evidence>
<comment type="caution">
    <text evidence="2">The sequence shown here is derived from an EMBL/GenBank/DDBJ whole genome shotgun (WGS) entry which is preliminary data.</text>
</comment>
<dbReference type="Proteomes" id="UP000176409">
    <property type="component" value="Unassembled WGS sequence"/>
</dbReference>
<feature type="transmembrane region" description="Helical" evidence="1">
    <location>
        <begin position="116"/>
        <end position="137"/>
    </location>
</feature>
<feature type="transmembrane region" description="Helical" evidence="1">
    <location>
        <begin position="233"/>
        <end position="253"/>
    </location>
</feature>
<feature type="transmembrane region" description="Helical" evidence="1">
    <location>
        <begin position="188"/>
        <end position="221"/>
    </location>
</feature>
<gene>
    <name evidence="2" type="ORF">A2973_00815</name>
</gene>
<name>A0A1F6AXT1_9BACT</name>
<sequence>MNTHRLSGRSWARGLMSLVFTGYIAYRLVVIIAPNYASYISPYYTDSYYSFLEDAYSRSQYRQKQPTALLPDETILGYASGAYIRGTDPILINSEITPLGKYIVGLSIALFKNDRIVAIPFALFTLVAVWLLGLTVLRDRVVALLPVLLMATEPLFENQLKVTPLMDIIQLPFILVTIYVFIRESKRGRFFWTCILLGIVMATKSVIPAILLVGCFSISLLLSQDVWQKTRRFVMFLPLSLLVFSVTYLRTFLSGYSLWDFFGFQKWILLYQQSKLQYPLSSWRLIFFNEWQAWWGDRSIIHADDWRWTWPAFTIVWIVFAVVILIRKQRPSYAHLVCIFWIIVYSLFLSVGVISSRFLLPYLPVTFIIGVAAITAVVTKVLSR</sequence>
<keyword evidence="1" id="KW-0472">Membrane</keyword>
<feature type="transmembrane region" description="Helical" evidence="1">
    <location>
        <begin position="12"/>
        <end position="33"/>
    </location>
</feature>